<accession>A0A8H4TJH0</accession>
<dbReference type="Proteomes" id="UP000604273">
    <property type="component" value="Unassembled WGS sequence"/>
</dbReference>
<evidence type="ECO:0000313" key="2">
    <source>
        <dbReference type="Proteomes" id="UP000604273"/>
    </source>
</evidence>
<gene>
    <name evidence="1" type="ORF">FGADI_2071</name>
</gene>
<comment type="caution">
    <text evidence="1">The sequence shown here is derived from an EMBL/GenBank/DDBJ whole genome shotgun (WGS) entry which is preliminary data.</text>
</comment>
<proteinExistence type="predicted"/>
<dbReference type="OrthoDB" id="5416097at2759"/>
<name>A0A8H4TJH0_9HYPO</name>
<sequence length="421" mass="48392">MAKFTQSNGLVIQYNENFIEPDPLLSLFESSKRLEYAKQLEASIQTNHADMLPDFRLDIYHIATILTLHPRNFTPGLRFSMETRLINGRPYRANHHLKIVENLEEIPPFCRHYMMNLGAADIAPELQAYVLMDDEPQPTYSDVDSDDMDVDLKRLWRKHTRTIPSLKDHVRDEAEAARCRVRDGNICIVTGKPNPKTYHIIPFTCNDTVKHNNKTEDVREGAERLVLNSFGMEAGFVVNPRTLGGSDKEWNQICLDPELYSWWAKGYCAFKFMGSQNVGEGKEMATLQFRWMPLIRKRPYTMMNIHGTGPENDWLNLMDELDTFHAQHQPPPTIGDRTLRATTKTGALLRSGYLINICLPKDDVKRFEVAVDLQWYSIIFMAFISAAGNPEMPPRDSLQEKVVTWLEDKPNVGEQEGMKTD</sequence>
<protein>
    <recommendedName>
        <fullName evidence="3">HNH nuclease domain-containing protein</fullName>
    </recommendedName>
</protein>
<keyword evidence="2" id="KW-1185">Reference proteome</keyword>
<evidence type="ECO:0000313" key="1">
    <source>
        <dbReference type="EMBL" id="KAF4958869.1"/>
    </source>
</evidence>
<dbReference type="AlphaFoldDB" id="A0A8H4TJH0"/>
<dbReference type="EMBL" id="JABFAI010000044">
    <property type="protein sequence ID" value="KAF4958869.1"/>
    <property type="molecule type" value="Genomic_DNA"/>
</dbReference>
<reference evidence="1" key="2">
    <citation type="submission" date="2020-05" db="EMBL/GenBank/DDBJ databases">
        <authorList>
            <person name="Kim H.-S."/>
            <person name="Proctor R.H."/>
            <person name="Brown D.W."/>
        </authorList>
    </citation>
    <scope>NUCLEOTIDE SEQUENCE</scope>
    <source>
        <strain evidence="1">NRRL 45417</strain>
    </source>
</reference>
<evidence type="ECO:0008006" key="3">
    <source>
        <dbReference type="Google" id="ProtNLM"/>
    </source>
</evidence>
<organism evidence="1 2">
    <name type="scientific">Fusarium gaditjirri</name>
    <dbReference type="NCBI Taxonomy" id="282569"/>
    <lineage>
        <taxon>Eukaryota</taxon>
        <taxon>Fungi</taxon>
        <taxon>Dikarya</taxon>
        <taxon>Ascomycota</taxon>
        <taxon>Pezizomycotina</taxon>
        <taxon>Sordariomycetes</taxon>
        <taxon>Hypocreomycetidae</taxon>
        <taxon>Hypocreales</taxon>
        <taxon>Nectriaceae</taxon>
        <taxon>Fusarium</taxon>
        <taxon>Fusarium nisikadoi species complex</taxon>
    </lineage>
</organism>
<reference evidence="1" key="1">
    <citation type="journal article" date="2020" name="BMC Genomics">
        <title>Correction to: Identification and distribution of gene clusters required for synthesis of sphingolipid metabolism inhibitors in diverse species of the filamentous fungus Fusarium.</title>
        <authorList>
            <person name="Kim H.S."/>
            <person name="Lohmar J.M."/>
            <person name="Busman M."/>
            <person name="Brown D.W."/>
            <person name="Naumann T.A."/>
            <person name="Divon H.H."/>
            <person name="Lysoe E."/>
            <person name="Uhlig S."/>
            <person name="Proctor R.H."/>
        </authorList>
    </citation>
    <scope>NUCLEOTIDE SEQUENCE</scope>
    <source>
        <strain evidence="1">NRRL 45417</strain>
    </source>
</reference>